<feature type="region of interest" description="Disordered" evidence="1">
    <location>
        <begin position="328"/>
        <end position="352"/>
    </location>
</feature>
<dbReference type="Proteomes" id="UP000799757">
    <property type="component" value="Unassembled WGS sequence"/>
</dbReference>
<evidence type="ECO:0000256" key="1">
    <source>
        <dbReference type="SAM" id="MobiDB-lite"/>
    </source>
</evidence>
<accession>A0A6A6XLW6</accession>
<protein>
    <submittedName>
        <fullName evidence="2">Uncharacterized protein</fullName>
    </submittedName>
</protein>
<evidence type="ECO:0000313" key="2">
    <source>
        <dbReference type="EMBL" id="KAF2797103.1"/>
    </source>
</evidence>
<dbReference type="OrthoDB" id="3808571at2759"/>
<evidence type="ECO:0000313" key="3">
    <source>
        <dbReference type="Proteomes" id="UP000799757"/>
    </source>
</evidence>
<dbReference type="EMBL" id="MU001814">
    <property type="protein sequence ID" value="KAF2797103.1"/>
    <property type="molecule type" value="Genomic_DNA"/>
</dbReference>
<name>A0A6A6XLW6_9PLEO</name>
<organism evidence="2 3">
    <name type="scientific">Melanomma pulvis-pyrius CBS 109.77</name>
    <dbReference type="NCBI Taxonomy" id="1314802"/>
    <lineage>
        <taxon>Eukaryota</taxon>
        <taxon>Fungi</taxon>
        <taxon>Dikarya</taxon>
        <taxon>Ascomycota</taxon>
        <taxon>Pezizomycotina</taxon>
        <taxon>Dothideomycetes</taxon>
        <taxon>Pleosporomycetidae</taxon>
        <taxon>Pleosporales</taxon>
        <taxon>Melanommataceae</taxon>
        <taxon>Melanomma</taxon>
    </lineage>
</organism>
<proteinExistence type="predicted"/>
<sequence>MSSSTAELMDSSKINGGYRLFNAAEFRMLTNNGFKDEAYESYQTYLKKHRSAWNQPVTKTWLYDPTPAQHLDEMNTECVNTERMNLEWMNTEWRKLEEAWQTSIEKRELDNLSTLLDVGVTFKPSNCMIVVLGLGSLSRKNDRVESMRQHYFVLQLTKNYVNKLQLGFKIPDKKAPWLFLDSSHYGKADREFINKKFDYEGVMRLELISIRRLLGHRLPKTIIQSFIITFKPNNPIRQILADLYLPGDDDDMYDLDIPPLLICAPPNINHSSISPDHWAGDESSTRVQEYMRYYNPGGFESDEWKESGAEHFGHVRFWIAKHLSEGLGLGTPPKDEPDELDQSAALDSGSDWENKFEEAGLTQFCREDDGAA</sequence>
<reference evidence="2" key="1">
    <citation type="journal article" date="2020" name="Stud. Mycol.">
        <title>101 Dothideomycetes genomes: a test case for predicting lifestyles and emergence of pathogens.</title>
        <authorList>
            <person name="Haridas S."/>
            <person name="Albert R."/>
            <person name="Binder M."/>
            <person name="Bloem J."/>
            <person name="Labutti K."/>
            <person name="Salamov A."/>
            <person name="Andreopoulos B."/>
            <person name="Baker S."/>
            <person name="Barry K."/>
            <person name="Bills G."/>
            <person name="Bluhm B."/>
            <person name="Cannon C."/>
            <person name="Castanera R."/>
            <person name="Culley D."/>
            <person name="Daum C."/>
            <person name="Ezra D."/>
            <person name="Gonzalez J."/>
            <person name="Henrissat B."/>
            <person name="Kuo A."/>
            <person name="Liang C."/>
            <person name="Lipzen A."/>
            <person name="Lutzoni F."/>
            <person name="Magnuson J."/>
            <person name="Mondo S."/>
            <person name="Nolan M."/>
            <person name="Ohm R."/>
            <person name="Pangilinan J."/>
            <person name="Park H.-J."/>
            <person name="Ramirez L."/>
            <person name="Alfaro M."/>
            <person name="Sun H."/>
            <person name="Tritt A."/>
            <person name="Yoshinaga Y."/>
            <person name="Zwiers L.-H."/>
            <person name="Turgeon B."/>
            <person name="Goodwin S."/>
            <person name="Spatafora J."/>
            <person name="Crous P."/>
            <person name="Grigoriev I."/>
        </authorList>
    </citation>
    <scope>NUCLEOTIDE SEQUENCE</scope>
    <source>
        <strain evidence="2">CBS 109.77</strain>
    </source>
</reference>
<dbReference type="AlphaFoldDB" id="A0A6A6XLW6"/>
<gene>
    <name evidence="2" type="ORF">K505DRAFT_334572</name>
</gene>
<keyword evidence="3" id="KW-1185">Reference proteome</keyword>